<name>A0A6L3XVS6_9ENTR</name>
<gene>
    <name evidence="1" type="ORF">F9C29_14435</name>
</gene>
<organism evidence="1 2">
    <name type="scientific">Enterobacter hormaechei</name>
    <dbReference type="NCBI Taxonomy" id="158836"/>
    <lineage>
        <taxon>Bacteria</taxon>
        <taxon>Pseudomonadati</taxon>
        <taxon>Pseudomonadota</taxon>
        <taxon>Gammaproteobacteria</taxon>
        <taxon>Enterobacterales</taxon>
        <taxon>Enterobacteriaceae</taxon>
        <taxon>Enterobacter</taxon>
        <taxon>Enterobacter cloacae complex</taxon>
    </lineage>
</organism>
<accession>A0A6L3XVS6</accession>
<protein>
    <submittedName>
        <fullName evidence="1">Uncharacterized protein</fullName>
    </submittedName>
</protein>
<dbReference type="AlphaFoldDB" id="A0A6L3XVS6"/>
<comment type="caution">
    <text evidence="1">The sequence shown here is derived from an EMBL/GenBank/DDBJ whole genome shotgun (WGS) entry which is preliminary data.</text>
</comment>
<proteinExistence type="predicted"/>
<dbReference type="Proteomes" id="UP000476281">
    <property type="component" value="Unassembled WGS sequence"/>
</dbReference>
<evidence type="ECO:0000313" key="2">
    <source>
        <dbReference type="Proteomes" id="UP000476281"/>
    </source>
</evidence>
<reference evidence="1 2" key="1">
    <citation type="submission" date="2019-09" db="EMBL/GenBank/DDBJ databases">
        <title>Reversal of blaTEM antimicrobial resistance by CRISPR-Cas9 in clinical E. coli and other Enterobacteriaceae strains.</title>
        <authorList>
            <person name="Tagliaferri T."/>
            <person name="Guimaraes N."/>
            <person name="Pereira M."/>
            <person name="Felicori L."/>
            <person name="Horz H.-P."/>
            <person name="Santos S."/>
            <person name="Mendes T."/>
        </authorList>
    </citation>
    <scope>NUCLEOTIDE SEQUENCE [LARGE SCALE GENOMIC DNA]</scope>
    <source>
        <strain evidence="1 2">E2_blaTEM_MG</strain>
    </source>
</reference>
<dbReference type="EMBL" id="WBSZ01000462">
    <property type="protein sequence ID" value="KAB2517811.1"/>
    <property type="molecule type" value="Genomic_DNA"/>
</dbReference>
<evidence type="ECO:0000313" key="1">
    <source>
        <dbReference type="EMBL" id="KAB2517811.1"/>
    </source>
</evidence>
<sequence length="76" mass="8360">MSYHSYSAKQLTKIHVTVSFAIQNVDFVVTPGFIAIFLSPIGERKIRKTDYRISSSSTSNTRVLNGGMDAPAPRSP</sequence>